<dbReference type="Pfam" id="PF14278">
    <property type="entry name" value="TetR_C_8"/>
    <property type="match status" value="1"/>
</dbReference>
<dbReference type="EMBL" id="CP043030">
    <property type="protein sequence ID" value="QFJ56378.1"/>
    <property type="molecule type" value="Genomic_DNA"/>
</dbReference>
<dbReference type="Proteomes" id="UP000327030">
    <property type="component" value="Chromosome PxyII"/>
</dbReference>
<dbReference type="KEGG" id="pxv:FXF36_15805"/>
<dbReference type="RefSeq" id="WP_151626033.1">
    <property type="nucleotide sequence ID" value="NZ_CP043030.1"/>
</dbReference>
<feature type="DNA-binding region" description="H-T-H motif" evidence="2">
    <location>
        <begin position="32"/>
        <end position="51"/>
    </location>
</feature>
<accession>A0A5P6VVE9</accession>
<dbReference type="InterPro" id="IPR050624">
    <property type="entry name" value="HTH-type_Tx_Regulator"/>
</dbReference>
<keyword evidence="1 2" id="KW-0238">DNA-binding</keyword>
<dbReference type="GO" id="GO:0003677">
    <property type="term" value="F:DNA binding"/>
    <property type="evidence" value="ECO:0007669"/>
    <property type="project" value="UniProtKB-UniRule"/>
</dbReference>
<dbReference type="PROSITE" id="PS50977">
    <property type="entry name" value="HTH_TETR_2"/>
    <property type="match status" value="1"/>
</dbReference>
<gene>
    <name evidence="4" type="ORF">FXF36_15805</name>
</gene>
<evidence type="ECO:0000313" key="4">
    <source>
        <dbReference type="EMBL" id="QFJ56378.1"/>
    </source>
</evidence>
<organism evidence="4 5">
    <name type="scientific">Pseudobutyrivibrio xylanivorans</name>
    <dbReference type="NCBI Taxonomy" id="185007"/>
    <lineage>
        <taxon>Bacteria</taxon>
        <taxon>Bacillati</taxon>
        <taxon>Bacillota</taxon>
        <taxon>Clostridia</taxon>
        <taxon>Lachnospirales</taxon>
        <taxon>Lachnospiraceae</taxon>
        <taxon>Pseudobutyrivibrio</taxon>
    </lineage>
</organism>
<evidence type="ECO:0000256" key="2">
    <source>
        <dbReference type="PROSITE-ProRule" id="PRU00335"/>
    </source>
</evidence>
<feature type="domain" description="HTH tetR-type" evidence="3">
    <location>
        <begin position="9"/>
        <end position="69"/>
    </location>
</feature>
<protein>
    <submittedName>
        <fullName evidence="4">TetR/AcrR family transcriptional regulator</fullName>
    </submittedName>
</protein>
<dbReference type="InterPro" id="IPR001647">
    <property type="entry name" value="HTH_TetR"/>
</dbReference>
<dbReference type="PANTHER" id="PTHR43479">
    <property type="entry name" value="ACREF/ENVCD OPERON REPRESSOR-RELATED"/>
    <property type="match status" value="1"/>
</dbReference>
<dbReference type="Pfam" id="PF00440">
    <property type="entry name" value="TetR_N"/>
    <property type="match status" value="1"/>
</dbReference>
<dbReference type="AlphaFoldDB" id="A0A5P6VVE9"/>
<evidence type="ECO:0000313" key="5">
    <source>
        <dbReference type="Proteomes" id="UP000327030"/>
    </source>
</evidence>
<dbReference type="OrthoDB" id="9810250at2"/>
<dbReference type="InterPro" id="IPR009057">
    <property type="entry name" value="Homeodomain-like_sf"/>
</dbReference>
<evidence type="ECO:0000256" key="1">
    <source>
        <dbReference type="ARBA" id="ARBA00023125"/>
    </source>
</evidence>
<name>A0A5P6VVE9_PSEXY</name>
<proteinExistence type="predicted"/>
<dbReference type="InterPro" id="IPR039532">
    <property type="entry name" value="TetR_C_Firmicutes"/>
</dbReference>
<dbReference type="SUPFAM" id="SSF46689">
    <property type="entry name" value="Homeodomain-like"/>
    <property type="match status" value="1"/>
</dbReference>
<dbReference type="PANTHER" id="PTHR43479:SF11">
    <property type="entry name" value="ACREF_ENVCD OPERON REPRESSOR-RELATED"/>
    <property type="match status" value="1"/>
</dbReference>
<evidence type="ECO:0000259" key="3">
    <source>
        <dbReference type="PROSITE" id="PS50977"/>
    </source>
</evidence>
<sequence length="197" mass="23302">MNKNESRYFKSAEKMHTALISLIENKDFELITVKEICAEAGVNRSTFYLHYDNTNDLLRETIEAAYRDFFSRFSADGPKKIDIEDKKNEELFLVTPKYLMPYLEFVEDNRKLFYIMYEKNEMMGAEKTYEKWFREIFGPILTRFGVSETEQPFIMIFYLKGIIGVVNEWIARDCAESKDEIIGIIQKCILMPIKETN</sequence>
<reference evidence="5" key="1">
    <citation type="submission" date="2019-08" db="EMBL/GenBank/DDBJ databases">
        <title>Complete Genome Sequence of the Polysaccharide-Degrading Rumen Bacterium Pseudobutyrivibrio xylanivorans MA3014.</title>
        <authorList>
            <person name="Palevich N."/>
            <person name="Maclean P.H."/>
            <person name="Kelly W.J."/>
            <person name="Leahy S.C."/>
            <person name="Rakonjac J."/>
            <person name="Attwood G.T."/>
        </authorList>
    </citation>
    <scope>NUCLEOTIDE SEQUENCE [LARGE SCALE GENOMIC DNA]</scope>
    <source>
        <strain evidence="5">MA3014</strain>
    </source>
</reference>
<dbReference type="Gene3D" id="1.10.357.10">
    <property type="entry name" value="Tetracycline Repressor, domain 2"/>
    <property type="match status" value="1"/>
</dbReference>